<sequence length="1203" mass="139014">MGCGVREIVERILQGKYEYAEKKLDFSTPRIELLVSSGETSEGSFTIFGPEDKLVTGKVSSTEIRMEVLTENFSGSPYEVSYRFNSRGLSQGDVLKGDFRIVSNQGEYVLPFVVTVRHEQIASSLGDIKNLFHFANLAKTDWEEAIDLFYSSDFISIFKGNDEQYESLYRGLSCVPGNEQNVEEFLIAISKKRPMSFLLDQKELVIDYTGLPHDNGILITRNGWGYSRLSILVEGEFIMLDKYEITEDDFTGSSCHLKLRLRTEKLHSGNNFGKIVFCNAFFKVELPVTVSVNLTGKHPSAAYQEKKKLVVQLVKTYESFRCKKITSRVWVSETGKIISKMNALDDKDIEFRLYTAQYYITAGRVNEGKWILDQLAMEVENVPGDVLYSYHLYLTSLCSKEDRVINDVSERLEGIFRRNPDNWRIAWLLQYVSEDHVMSGQRKWMMIGEQLSHGCMSPILYLEGMNILNEAPSILARLESQELSILEYGAKKEILSLNLIDQVVYLSARVRNFDKRLFRILKACYKIKGSDDVLEAIVSLLIKGGVTDRYAFEWYEKGVDRELRITRLYEYYMMSIYVKDDGQLPCEISRMVLMYFSYQSTLEYDKNAILYRYIHERRQEYPELYDTYVPQIEKYLMAQLDKGRVGRDLGYLYKNLLTKQMVDASNASKVLAVLYTSEIKTDNQKMCGVCVIYDKCAKEMRYPMSGGRAFVPLYGSDYTVLLVDHDENRYAVSVPYSNIKMMIPGKLSGYAIPYIQKGRENLDLFLCDLGKNAYTIDMENVGRYRDLAESEFVKKEYRNEIQSSLVRFYYDNDFTRQLTEYLLAIDPISMEGHERSEIIELMVLGGLCDKALEWMGTYGTYGIDAKVILRMCNRLLDKDDLGVSAKEIEIAYYAFVNGKYDEQLLKYLEKNFSGTVKEMRDIWKAAEAFGIDTYSLSERMLVQMLFSGSYIGEKIDIFKSYVRSGANADIEMAFLSLGAYDYFVHGSVTDRYIFERIEALAVQELPIQDVCKLAYLRYYATEKSSEETVNKDVAKVFIKSLMANNIYFPFYLEYSEIVPELSHFADKTMLEYRTEPGTHCHIHYRLAGEEDNEYHSIELQEMYEGIYVCAFVLFFGEQLQYYITEDKEDNEDALTESGTIQKSDITKNQSDSNSRYSLINDIMIGETLQDYDTVDKLLAEYHNKNFVCNGIFKPIQEKRNSEE</sequence>
<reference evidence="4" key="1">
    <citation type="submission" date="2016-10" db="EMBL/GenBank/DDBJ databases">
        <authorList>
            <person name="Varghese N."/>
            <person name="Submissions S."/>
        </authorList>
    </citation>
    <scope>NUCLEOTIDE SEQUENCE [LARGE SCALE GENOMIC DNA]</scope>
    <source>
        <strain evidence="4">XBD2006</strain>
    </source>
</reference>
<dbReference type="InterPro" id="IPR043774">
    <property type="entry name" value="DUF5717_C"/>
</dbReference>
<dbReference type="Pfam" id="PF18983">
    <property type="entry name" value="DUF5717"/>
    <property type="match status" value="1"/>
</dbReference>
<accession>A0A1G5DTB8</accession>
<dbReference type="InterPro" id="IPR043775">
    <property type="entry name" value="DUF5717_N"/>
</dbReference>
<dbReference type="Pfam" id="PF18984">
    <property type="entry name" value="DUF5717_N"/>
    <property type="match status" value="1"/>
</dbReference>
<dbReference type="EMBL" id="FMUR01000009">
    <property type="protein sequence ID" value="SCY17925.1"/>
    <property type="molecule type" value="Genomic_DNA"/>
</dbReference>
<proteinExistence type="predicted"/>
<keyword evidence="4" id="KW-1185">Reference proteome</keyword>
<name>A0A1G5DTB8_9FIRM</name>
<organism evidence="3 4">
    <name type="scientific">Butyrivibrio hungatei</name>
    <dbReference type="NCBI Taxonomy" id="185008"/>
    <lineage>
        <taxon>Bacteria</taxon>
        <taxon>Bacillati</taxon>
        <taxon>Bacillota</taxon>
        <taxon>Clostridia</taxon>
        <taxon>Lachnospirales</taxon>
        <taxon>Lachnospiraceae</taxon>
        <taxon>Butyrivibrio</taxon>
    </lineage>
</organism>
<evidence type="ECO:0000313" key="4">
    <source>
        <dbReference type="Proteomes" id="UP000183047"/>
    </source>
</evidence>
<evidence type="ECO:0000313" key="3">
    <source>
        <dbReference type="EMBL" id="SCY17925.1"/>
    </source>
</evidence>
<protein>
    <recommendedName>
        <fullName evidence="5">DUF5717 domain-containing protein</fullName>
    </recommendedName>
</protein>
<evidence type="ECO:0008006" key="5">
    <source>
        <dbReference type="Google" id="ProtNLM"/>
    </source>
</evidence>
<dbReference type="Proteomes" id="UP000183047">
    <property type="component" value="Unassembled WGS sequence"/>
</dbReference>
<gene>
    <name evidence="3" type="ORF">SAMN02910451_01645</name>
</gene>
<evidence type="ECO:0000259" key="2">
    <source>
        <dbReference type="Pfam" id="PF18984"/>
    </source>
</evidence>
<feature type="domain" description="DUF5717" evidence="2">
    <location>
        <begin position="6"/>
        <end position="880"/>
    </location>
</feature>
<feature type="domain" description="DUF5717" evidence="1">
    <location>
        <begin position="889"/>
        <end position="1192"/>
    </location>
</feature>
<evidence type="ECO:0000259" key="1">
    <source>
        <dbReference type="Pfam" id="PF18983"/>
    </source>
</evidence>
<dbReference type="AlphaFoldDB" id="A0A1G5DTB8"/>